<evidence type="ECO:0000256" key="1">
    <source>
        <dbReference type="ARBA" id="ARBA00023015"/>
    </source>
</evidence>
<evidence type="ECO:0000256" key="2">
    <source>
        <dbReference type="ARBA" id="ARBA00023125"/>
    </source>
</evidence>
<gene>
    <name evidence="5" type="ORF">WCD74_08335</name>
</gene>
<name>A0ABU8MKD1_9PSEU</name>
<keyword evidence="2" id="KW-0238">DNA-binding</keyword>
<proteinExistence type="predicted"/>
<dbReference type="EMBL" id="JBBEGN010000003">
    <property type="protein sequence ID" value="MEJ2867768.1"/>
    <property type="molecule type" value="Genomic_DNA"/>
</dbReference>
<dbReference type="SUPFAM" id="SSF52540">
    <property type="entry name" value="P-loop containing nucleoside triphosphate hydrolases"/>
    <property type="match status" value="1"/>
</dbReference>
<keyword evidence="6" id="KW-1185">Reference proteome</keyword>
<dbReference type="PANTHER" id="PTHR44688:SF16">
    <property type="entry name" value="DNA-BINDING TRANSCRIPTIONAL ACTIVATOR DEVR_DOSR"/>
    <property type="match status" value="1"/>
</dbReference>
<dbReference type="Pfam" id="PF00196">
    <property type="entry name" value="GerE"/>
    <property type="match status" value="1"/>
</dbReference>
<comment type="caution">
    <text evidence="5">The sequence shown here is derived from an EMBL/GenBank/DDBJ whole genome shotgun (WGS) entry which is preliminary data.</text>
</comment>
<evidence type="ECO:0000313" key="6">
    <source>
        <dbReference type="Proteomes" id="UP001385809"/>
    </source>
</evidence>
<sequence length="913" mass="95109">MAAPSSGAGLSLVSRPSLWTRLEQGARSSLTTVVGPPGAGKTMLVADWLDRSPAAPARSAWLTLESADRASDAFWSAVLDALRAVDALPDGSALADLRPAPVVDDAFVDALVEGLAELPAPVVLVLDDVHRLGTTLPTGLDAVLATTDALRIIALGRGALPVARPHLLLAGRLTEIGPTDLAFTAGEIDELFAGTGVALDGAALHAVTERTHGWAAAVRVAAVRWAEEGERGLARLGHDGPLADLLAAELLDGLDDERDLLVRCAPVAALTAELAAVLDSGEATPSQAAVERARDRLERLADRHALVARMAPTGSAPGTTWYACHPLLRDLLRTRLAQDPAAFRRAHVLAAAWSEDRDRPIEALEHAITAEDWSLVADIAVRSAAARFVGEERTALLDALARIPRARAQGDVALTTALAALAYCRFDVDDLARQIAAADAALATDAGAPPGSVRRGSALVVLRVVEAALAKLSGDAERMLTAARAAAAEVAALPAREVPGWAVYEDVTEVNVGLAEMWSGAFDTGSRRLATRTVVGAGTATFGLHAAGLRALGLVVGGHPVEADRLAERALERARGLGWDHMPTTAAAWAAAALAALERGDLVVAGASVDAVRTLSSHLGVDWLVQTAIDLADVGVHLLGRDVAAAADALAGVDRRISAGRSTGILPTWTDYVGAQVELASGHPDAVLARPAVTRRRSGRRSESGATELSLDDRLAGLAARALLMTGEADEAAAALTDVRPAGDLDPVTRIETDLARAVLWGTTGGSKGAARTLADALRRAGDHSVLRPLLLAEPALASLLDDHVRRGPHAPGASRATVALAARVRRARPAPPAPVVGNDSDLTTREREVLQYLPSLLTVPQIAGQMHLTAHTVRHHLKGLYRKLEAANRREAVAAAVGRGLITAPTDLDRQV</sequence>
<dbReference type="InterPro" id="IPR016032">
    <property type="entry name" value="Sig_transdc_resp-reg_C-effctor"/>
</dbReference>
<keyword evidence="1" id="KW-0805">Transcription regulation</keyword>
<dbReference type="Gene3D" id="1.10.10.10">
    <property type="entry name" value="Winged helix-like DNA-binding domain superfamily/Winged helix DNA-binding domain"/>
    <property type="match status" value="1"/>
</dbReference>
<dbReference type="Gene3D" id="3.40.50.300">
    <property type="entry name" value="P-loop containing nucleotide triphosphate hydrolases"/>
    <property type="match status" value="1"/>
</dbReference>
<dbReference type="Pfam" id="PF13191">
    <property type="entry name" value="AAA_16"/>
    <property type="match status" value="1"/>
</dbReference>
<dbReference type="PROSITE" id="PS50043">
    <property type="entry name" value="HTH_LUXR_2"/>
    <property type="match status" value="1"/>
</dbReference>
<dbReference type="InterPro" id="IPR059106">
    <property type="entry name" value="WHD_MalT"/>
</dbReference>
<keyword evidence="3" id="KW-0804">Transcription</keyword>
<dbReference type="Pfam" id="PF25873">
    <property type="entry name" value="WHD_MalT"/>
    <property type="match status" value="1"/>
</dbReference>
<accession>A0ABU8MKD1</accession>
<reference evidence="5 6" key="1">
    <citation type="submission" date="2024-03" db="EMBL/GenBank/DDBJ databases">
        <title>Actinomycetospora sp. OC33-EN08, a novel actinomycete isolated from wild orchid (Aerides multiflora).</title>
        <authorList>
            <person name="Suriyachadkun C."/>
        </authorList>
    </citation>
    <scope>NUCLEOTIDE SEQUENCE [LARGE SCALE GENOMIC DNA]</scope>
    <source>
        <strain evidence="5 6">OC33-EN08</strain>
    </source>
</reference>
<dbReference type="CDD" id="cd06170">
    <property type="entry name" value="LuxR_C_like"/>
    <property type="match status" value="1"/>
</dbReference>
<protein>
    <submittedName>
        <fullName evidence="5">LuxR C-terminal-related transcriptional regulator</fullName>
    </submittedName>
</protein>
<dbReference type="PANTHER" id="PTHR44688">
    <property type="entry name" value="DNA-BINDING TRANSCRIPTIONAL ACTIVATOR DEVR_DOSR"/>
    <property type="match status" value="1"/>
</dbReference>
<dbReference type="InterPro" id="IPR041664">
    <property type="entry name" value="AAA_16"/>
</dbReference>
<evidence type="ECO:0000313" key="5">
    <source>
        <dbReference type="EMBL" id="MEJ2867768.1"/>
    </source>
</evidence>
<feature type="domain" description="HTH luxR-type" evidence="4">
    <location>
        <begin position="836"/>
        <end position="901"/>
    </location>
</feature>
<dbReference type="SMART" id="SM00421">
    <property type="entry name" value="HTH_LUXR"/>
    <property type="match status" value="1"/>
</dbReference>
<dbReference type="RefSeq" id="WP_337694377.1">
    <property type="nucleotide sequence ID" value="NZ_JBBEGN010000003.1"/>
</dbReference>
<dbReference type="InterPro" id="IPR027417">
    <property type="entry name" value="P-loop_NTPase"/>
</dbReference>
<organism evidence="5 6">
    <name type="scientific">Actinomycetospora aurantiaca</name>
    <dbReference type="NCBI Taxonomy" id="3129233"/>
    <lineage>
        <taxon>Bacteria</taxon>
        <taxon>Bacillati</taxon>
        <taxon>Actinomycetota</taxon>
        <taxon>Actinomycetes</taxon>
        <taxon>Pseudonocardiales</taxon>
        <taxon>Pseudonocardiaceae</taxon>
        <taxon>Actinomycetospora</taxon>
    </lineage>
</organism>
<evidence type="ECO:0000256" key="3">
    <source>
        <dbReference type="ARBA" id="ARBA00023163"/>
    </source>
</evidence>
<dbReference type="Proteomes" id="UP001385809">
    <property type="component" value="Unassembled WGS sequence"/>
</dbReference>
<evidence type="ECO:0000259" key="4">
    <source>
        <dbReference type="PROSITE" id="PS50043"/>
    </source>
</evidence>
<dbReference type="SUPFAM" id="SSF46894">
    <property type="entry name" value="C-terminal effector domain of the bipartite response regulators"/>
    <property type="match status" value="1"/>
</dbReference>
<dbReference type="InterPro" id="IPR000792">
    <property type="entry name" value="Tscrpt_reg_LuxR_C"/>
</dbReference>
<dbReference type="InterPro" id="IPR036388">
    <property type="entry name" value="WH-like_DNA-bd_sf"/>
</dbReference>